<dbReference type="CDD" id="cd00796">
    <property type="entry name" value="INT_Rci_Hp1_C"/>
    <property type="match status" value="1"/>
</dbReference>
<dbReference type="InterPro" id="IPR010998">
    <property type="entry name" value="Integrase_recombinase_N"/>
</dbReference>
<dbReference type="Gene3D" id="1.10.443.10">
    <property type="entry name" value="Intergrase catalytic core"/>
    <property type="match status" value="1"/>
</dbReference>
<reference evidence="6 7" key="1">
    <citation type="submission" date="2021-03" db="EMBL/GenBank/DDBJ databases">
        <title>Genomic Encyclopedia of Type Strains, Phase III (KMG-III): the genomes of soil and plant-associated and newly described type strains.</title>
        <authorList>
            <person name="Whitman W."/>
        </authorList>
    </citation>
    <scope>NUCLEOTIDE SEQUENCE [LARGE SCALE GENOMIC DNA]</scope>
    <source>
        <strain evidence="6 7">IMMIB AFH-6</strain>
    </source>
</reference>
<dbReference type="Gene3D" id="1.10.150.130">
    <property type="match status" value="1"/>
</dbReference>
<dbReference type="PANTHER" id="PTHR30629:SF2">
    <property type="entry name" value="PROPHAGE INTEGRASE INTS-RELATED"/>
    <property type="match status" value="1"/>
</dbReference>
<dbReference type="EMBL" id="JAGINP010000006">
    <property type="protein sequence ID" value="MBP2292238.1"/>
    <property type="molecule type" value="Genomic_DNA"/>
</dbReference>
<evidence type="ECO:0000256" key="3">
    <source>
        <dbReference type="ARBA" id="ARBA00023125"/>
    </source>
</evidence>
<dbReference type="Gene3D" id="3.30.160.390">
    <property type="entry name" value="Integrase, DNA-binding domain"/>
    <property type="match status" value="1"/>
</dbReference>
<feature type="domain" description="Tyr recombinase" evidence="5">
    <location>
        <begin position="203"/>
        <end position="382"/>
    </location>
</feature>
<dbReference type="InterPro" id="IPR013762">
    <property type="entry name" value="Integrase-like_cat_sf"/>
</dbReference>
<name>A0ABS4SJI8_9PROT</name>
<dbReference type="PANTHER" id="PTHR30629">
    <property type="entry name" value="PROPHAGE INTEGRASE"/>
    <property type="match status" value="1"/>
</dbReference>
<sequence length="411" mass="45569">MATTRITKRAVEAEAPSEKPVFLWDDQLSGFGVKVLPTGQRRYVVKYRAGAGGRDAQQRWLTLGTHGVITADQARAMATQALAAVARGEDPQASRLTARAAPTMADLWTRYEAEHLPRKKLSSQRDDLQKWRGIIGPILARRKVGEISRDDVASLHRRLAETPYQANRALALLSKLFNLAELWGMRPDNTNPCRHVRKFPEQHRERYLTSEELARLGNALRAGLAAQTETPYMVAAIQLLLLTGARLSEILTAQWSWVNWSSRIIQLPDSKTGRKPLFLSEPAINVLREVQALPTSKDSPYIIRGRSKDQPLINLAKPWKRICERAGLSDVRLHDLRHTAASVGVAQGMSLPVVGRLLGHTQASTTNRYAHVDIDPALAAANLIGNAIYSAMETIKHPDDDEAPFGAHPPD</sequence>
<keyword evidence="7" id="KW-1185">Reference proteome</keyword>
<dbReference type="RefSeq" id="WP_209766112.1">
    <property type="nucleotide sequence ID" value="NZ_JAGINP010000006.1"/>
</dbReference>
<protein>
    <submittedName>
        <fullName evidence="6">Integrase</fullName>
    </submittedName>
</protein>
<dbReference type="PROSITE" id="PS51898">
    <property type="entry name" value="TYR_RECOMBINASE"/>
    <property type="match status" value="1"/>
</dbReference>
<keyword evidence="3" id="KW-0238">DNA-binding</keyword>
<dbReference type="Pfam" id="PF13356">
    <property type="entry name" value="Arm-DNA-bind_3"/>
    <property type="match status" value="1"/>
</dbReference>
<dbReference type="Proteomes" id="UP000781958">
    <property type="component" value="Unassembled WGS sequence"/>
</dbReference>
<keyword evidence="2" id="KW-0229">DNA integration</keyword>
<keyword evidence="4" id="KW-0233">DNA recombination</keyword>
<dbReference type="InterPro" id="IPR038488">
    <property type="entry name" value="Integrase_DNA-bd_sf"/>
</dbReference>
<evidence type="ECO:0000313" key="7">
    <source>
        <dbReference type="Proteomes" id="UP000781958"/>
    </source>
</evidence>
<evidence type="ECO:0000256" key="2">
    <source>
        <dbReference type="ARBA" id="ARBA00022908"/>
    </source>
</evidence>
<dbReference type="InterPro" id="IPR025166">
    <property type="entry name" value="Integrase_DNA_bind_dom"/>
</dbReference>
<evidence type="ECO:0000259" key="5">
    <source>
        <dbReference type="PROSITE" id="PS51898"/>
    </source>
</evidence>
<dbReference type="SUPFAM" id="SSF56349">
    <property type="entry name" value="DNA breaking-rejoining enzymes"/>
    <property type="match status" value="1"/>
</dbReference>
<accession>A0ABS4SJI8</accession>
<comment type="caution">
    <text evidence="6">The sequence shown here is derived from an EMBL/GenBank/DDBJ whole genome shotgun (WGS) entry which is preliminary data.</text>
</comment>
<gene>
    <name evidence="6" type="ORF">J2851_002008</name>
</gene>
<evidence type="ECO:0000256" key="4">
    <source>
        <dbReference type="ARBA" id="ARBA00023172"/>
    </source>
</evidence>
<organism evidence="6 7">
    <name type="scientific">Azospirillum rugosum</name>
    <dbReference type="NCBI Taxonomy" id="416170"/>
    <lineage>
        <taxon>Bacteria</taxon>
        <taxon>Pseudomonadati</taxon>
        <taxon>Pseudomonadota</taxon>
        <taxon>Alphaproteobacteria</taxon>
        <taxon>Rhodospirillales</taxon>
        <taxon>Azospirillaceae</taxon>
        <taxon>Azospirillum</taxon>
    </lineage>
</organism>
<dbReference type="InterPro" id="IPR002104">
    <property type="entry name" value="Integrase_catalytic"/>
</dbReference>
<dbReference type="InterPro" id="IPR011010">
    <property type="entry name" value="DNA_brk_join_enz"/>
</dbReference>
<evidence type="ECO:0000256" key="1">
    <source>
        <dbReference type="ARBA" id="ARBA00008857"/>
    </source>
</evidence>
<proteinExistence type="inferred from homology"/>
<dbReference type="Pfam" id="PF00589">
    <property type="entry name" value="Phage_integrase"/>
    <property type="match status" value="1"/>
</dbReference>
<comment type="similarity">
    <text evidence="1">Belongs to the 'phage' integrase family.</text>
</comment>
<dbReference type="InterPro" id="IPR050808">
    <property type="entry name" value="Phage_Integrase"/>
</dbReference>
<evidence type="ECO:0000313" key="6">
    <source>
        <dbReference type="EMBL" id="MBP2292238.1"/>
    </source>
</evidence>